<evidence type="ECO:0000259" key="3">
    <source>
        <dbReference type="PROSITE" id="PS51186"/>
    </source>
</evidence>
<dbReference type="SUPFAM" id="SSF55729">
    <property type="entry name" value="Acyl-CoA N-acyltransferases (Nat)"/>
    <property type="match status" value="2"/>
</dbReference>
<dbReference type="Pfam" id="PF00583">
    <property type="entry name" value="Acetyltransf_1"/>
    <property type="match status" value="2"/>
</dbReference>
<dbReference type="CDD" id="cd04301">
    <property type="entry name" value="NAT_SF"/>
    <property type="match status" value="2"/>
</dbReference>
<gene>
    <name evidence="4" type="ORF">A2415_00270</name>
</gene>
<keyword evidence="1" id="KW-0808">Transferase</keyword>
<protein>
    <recommendedName>
        <fullName evidence="3">N-acetyltransferase domain-containing protein</fullName>
    </recommendedName>
</protein>
<feature type="domain" description="N-acetyltransferase" evidence="3">
    <location>
        <begin position="4"/>
        <end position="154"/>
    </location>
</feature>
<reference evidence="4 5" key="1">
    <citation type="journal article" date="2016" name="Nat. Commun.">
        <title>Thousands of microbial genomes shed light on interconnected biogeochemical processes in an aquifer system.</title>
        <authorList>
            <person name="Anantharaman K."/>
            <person name="Brown C.T."/>
            <person name="Hug L.A."/>
            <person name="Sharon I."/>
            <person name="Castelle C.J."/>
            <person name="Probst A.J."/>
            <person name="Thomas B.C."/>
            <person name="Singh A."/>
            <person name="Wilkins M.J."/>
            <person name="Karaoz U."/>
            <person name="Brodie E.L."/>
            <person name="Williams K.H."/>
            <person name="Hubbard S.S."/>
            <person name="Banfield J.F."/>
        </authorList>
    </citation>
    <scope>NUCLEOTIDE SEQUENCE [LARGE SCALE GENOMIC DNA]</scope>
</reference>
<dbReference type="EMBL" id="MEWA01000044">
    <property type="protein sequence ID" value="OGC68455.1"/>
    <property type="molecule type" value="Genomic_DNA"/>
</dbReference>
<dbReference type="GO" id="GO:0016747">
    <property type="term" value="F:acyltransferase activity, transferring groups other than amino-acyl groups"/>
    <property type="evidence" value="ECO:0007669"/>
    <property type="project" value="InterPro"/>
</dbReference>
<sequence length="303" mass="34430">MDFEVIAISSQKDKDRTYQLWESVLGDIWPVEKQNFDDVVFNQNSKNFIIKNVSEVIGHLSVQINGETAAFVSILVERIHQRKGMGTTLIDVATEELKKKGMKRISLGSGGYSYFWPGIPNNLSSAIKFFEKLGWKYSETSVDMTIKLKEYKTPSGIFERTNSLGITFELANKEQIKDILDFERKNFPNWYKYFSSTVGKNKLNDILIAKSSRNKILGSVLIDRDKKVWTCLLGNKIGALGALGVSENARGQGVGLALAAKGTEILKASEVDVCYLRWTWLVDWYGKLGYKVWREYQMSTINF</sequence>
<dbReference type="Gene3D" id="3.40.630.30">
    <property type="match status" value="2"/>
</dbReference>
<dbReference type="PROSITE" id="PS51186">
    <property type="entry name" value="GNAT"/>
    <property type="match status" value="2"/>
</dbReference>
<comment type="caution">
    <text evidence="4">The sequence shown here is derived from an EMBL/GenBank/DDBJ whole genome shotgun (WGS) entry which is preliminary data.</text>
</comment>
<dbReference type="InterPro" id="IPR016181">
    <property type="entry name" value="Acyl_CoA_acyltransferase"/>
</dbReference>
<keyword evidence="2" id="KW-0012">Acyltransferase</keyword>
<evidence type="ECO:0000256" key="1">
    <source>
        <dbReference type="ARBA" id="ARBA00022679"/>
    </source>
</evidence>
<dbReference type="PANTHER" id="PTHR43420:SF12">
    <property type="entry name" value="N-ACETYLTRANSFERASE DOMAIN-CONTAINING PROTEIN"/>
    <property type="match status" value="1"/>
</dbReference>
<accession>A0A1F4WG78</accession>
<evidence type="ECO:0000256" key="2">
    <source>
        <dbReference type="ARBA" id="ARBA00023315"/>
    </source>
</evidence>
<dbReference type="InterPro" id="IPR050680">
    <property type="entry name" value="YpeA/RimI_acetyltransf"/>
</dbReference>
<evidence type="ECO:0000313" key="4">
    <source>
        <dbReference type="EMBL" id="OGC68455.1"/>
    </source>
</evidence>
<dbReference type="AlphaFoldDB" id="A0A1F4WG78"/>
<name>A0A1F4WG78_UNCKA</name>
<proteinExistence type="predicted"/>
<feature type="domain" description="N-acetyltransferase" evidence="3">
    <location>
        <begin position="166"/>
        <end position="303"/>
    </location>
</feature>
<organism evidence="4 5">
    <name type="scientific">candidate division WWE3 bacterium RIFOXYC1_FULL_39_7</name>
    <dbReference type="NCBI Taxonomy" id="1802643"/>
    <lineage>
        <taxon>Bacteria</taxon>
        <taxon>Katanobacteria</taxon>
    </lineage>
</organism>
<dbReference type="PANTHER" id="PTHR43420">
    <property type="entry name" value="ACETYLTRANSFERASE"/>
    <property type="match status" value="1"/>
</dbReference>
<dbReference type="Proteomes" id="UP000179113">
    <property type="component" value="Unassembled WGS sequence"/>
</dbReference>
<dbReference type="InterPro" id="IPR000182">
    <property type="entry name" value="GNAT_dom"/>
</dbReference>
<evidence type="ECO:0000313" key="5">
    <source>
        <dbReference type="Proteomes" id="UP000179113"/>
    </source>
</evidence>